<evidence type="ECO:0000259" key="1">
    <source>
        <dbReference type="PROSITE" id="PS51186"/>
    </source>
</evidence>
<keyword evidence="3" id="KW-1185">Reference proteome</keyword>
<name>A0ABU8HBN9_9BACI</name>
<dbReference type="PROSITE" id="PS51186">
    <property type="entry name" value="GNAT"/>
    <property type="match status" value="1"/>
</dbReference>
<gene>
    <name evidence="2" type="ORF">WAK64_06610</name>
</gene>
<dbReference type="InterPro" id="IPR000182">
    <property type="entry name" value="GNAT_dom"/>
</dbReference>
<feature type="domain" description="N-acetyltransferase" evidence="1">
    <location>
        <begin position="114"/>
        <end position="254"/>
    </location>
</feature>
<evidence type="ECO:0000313" key="3">
    <source>
        <dbReference type="Proteomes" id="UP001312865"/>
    </source>
</evidence>
<dbReference type="EMBL" id="JBBAXC010000004">
    <property type="protein sequence ID" value="MEI5906728.1"/>
    <property type="molecule type" value="Genomic_DNA"/>
</dbReference>
<evidence type="ECO:0000313" key="2">
    <source>
        <dbReference type="EMBL" id="MEI5906728.1"/>
    </source>
</evidence>
<dbReference type="Gene3D" id="3.40.630.30">
    <property type="match status" value="1"/>
</dbReference>
<dbReference type="Proteomes" id="UP001312865">
    <property type="component" value="Unassembled WGS sequence"/>
</dbReference>
<comment type="caution">
    <text evidence="2">The sequence shown here is derived from an EMBL/GenBank/DDBJ whole genome shotgun (WGS) entry which is preliminary data.</text>
</comment>
<dbReference type="SUPFAM" id="SSF55729">
    <property type="entry name" value="Acyl-CoA N-acyltransferases (Nat)"/>
    <property type="match status" value="1"/>
</dbReference>
<organism evidence="2 3">
    <name type="scientific">Bacillus spongiae</name>
    <dbReference type="NCBI Taxonomy" id="2683610"/>
    <lineage>
        <taxon>Bacteria</taxon>
        <taxon>Bacillati</taxon>
        <taxon>Bacillota</taxon>
        <taxon>Bacilli</taxon>
        <taxon>Bacillales</taxon>
        <taxon>Bacillaceae</taxon>
        <taxon>Bacillus</taxon>
    </lineage>
</organism>
<sequence>MRDFENVMNKNNGFKVLNGLPNFIAIEEDTTINLSKEELYDMIQSVVRVGENAGVKRMGVHINKESNHYHVLSKLLRSIGFEVFASKIEVYRDLEGVRSVHHEYQWRSLGEGSISIDEFKHNWMKSMSDSDNTTSTLTMDEHIDSLKSELGEGWRNCCHVVYLKDTPIGISMPIIEPGTKNEGRLFYFGIVPEQRGKGHSALIHEQSLCYLKQLGATYYIGSTHEQNLKMQKVFWKNGCKIKRQIESYYFYFQR</sequence>
<dbReference type="InterPro" id="IPR016181">
    <property type="entry name" value="Acyl_CoA_acyltransferase"/>
</dbReference>
<proteinExistence type="predicted"/>
<protein>
    <submittedName>
        <fullName evidence="2">GNAT family N-acetyltransferase</fullName>
    </submittedName>
</protein>
<accession>A0ABU8HBN9</accession>
<dbReference type="RefSeq" id="WP_336586161.1">
    <property type="nucleotide sequence ID" value="NZ_JBBAXC010000004.1"/>
</dbReference>
<reference evidence="2 3" key="1">
    <citation type="journal article" date="2018" name="J. Microbiol.">
        <title>Bacillus spongiae sp. nov., isolated from sponge of Jeju Island.</title>
        <authorList>
            <person name="Lee G.E."/>
            <person name="Im W.T."/>
            <person name="Park J.S."/>
        </authorList>
    </citation>
    <scope>NUCLEOTIDE SEQUENCE [LARGE SCALE GENOMIC DNA]</scope>
    <source>
        <strain evidence="2 3">135PIL107-10</strain>
    </source>
</reference>